<dbReference type="EMBL" id="CACRUE010000026">
    <property type="protein sequence ID" value="VYU10045.1"/>
    <property type="molecule type" value="Genomic_DNA"/>
</dbReference>
<organism evidence="2">
    <name type="scientific">Intestinibacter bartlettii</name>
    <dbReference type="NCBI Taxonomy" id="261299"/>
    <lineage>
        <taxon>Bacteria</taxon>
        <taxon>Bacillati</taxon>
        <taxon>Bacillota</taxon>
        <taxon>Clostridia</taxon>
        <taxon>Peptostreptococcales</taxon>
        <taxon>Peptostreptococcaceae</taxon>
        <taxon>Intestinibacter</taxon>
    </lineage>
</organism>
<feature type="domain" description="Methyltransferase" evidence="1">
    <location>
        <begin position="55"/>
        <end position="172"/>
    </location>
</feature>
<name>A0A6N3C1T4_9FIRM</name>
<evidence type="ECO:0000313" key="2">
    <source>
        <dbReference type="EMBL" id="VYU10045.1"/>
    </source>
</evidence>
<gene>
    <name evidence="2" type="ORF">IBLFYP30_01738</name>
</gene>
<reference evidence="2" key="1">
    <citation type="submission" date="2019-11" db="EMBL/GenBank/DDBJ databases">
        <authorList>
            <person name="Feng L."/>
        </authorList>
    </citation>
    <scope>NUCLEOTIDE SEQUENCE</scope>
    <source>
        <strain evidence="2">IbartlettiiLFYP30</strain>
    </source>
</reference>
<dbReference type="PANTHER" id="PTHR43861">
    <property type="entry name" value="TRANS-ACONITATE 2-METHYLTRANSFERASE-RELATED"/>
    <property type="match status" value="1"/>
</dbReference>
<keyword evidence="2" id="KW-0808">Transferase</keyword>
<dbReference type="Pfam" id="PF13847">
    <property type="entry name" value="Methyltransf_31"/>
    <property type="match status" value="1"/>
</dbReference>
<protein>
    <submittedName>
        <fullName evidence="2">Mg-protoporphyrin IX methyl transferase</fullName>
    </submittedName>
</protein>
<dbReference type="CDD" id="cd02440">
    <property type="entry name" value="AdoMet_MTases"/>
    <property type="match status" value="1"/>
</dbReference>
<dbReference type="SUPFAM" id="SSF53335">
    <property type="entry name" value="S-adenosyl-L-methionine-dependent methyltransferases"/>
    <property type="match status" value="1"/>
</dbReference>
<dbReference type="Gene3D" id="3.40.50.150">
    <property type="entry name" value="Vaccinia Virus protein VP39"/>
    <property type="match status" value="1"/>
</dbReference>
<dbReference type="InterPro" id="IPR029063">
    <property type="entry name" value="SAM-dependent_MTases_sf"/>
</dbReference>
<dbReference type="InterPro" id="IPR025714">
    <property type="entry name" value="Methyltranfer_dom"/>
</dbReference>
<dbReference type="AlphaFoldDB" id="A0A6N3C1T4"/>
<dbReference type="GO" id="GO:0016740">
    <property type="term" value="F:transferase activity"/>
    <property type="evidence" value="ECO:0007669"/>
    <property type="project" value="UniProtKB-KW"/>
</dbReference>
<accession>A0A6N3C1T4</accession>
<dbReference type="RefSeq" id="WP_024036999.1">
    <property type="nucleotide sequence ID" value="NZ_CACRUE010000026.1"/>
</dbReference>
<proteinExistence type="predicted"/>
<sequence length="271" mass="31635">MFNHKIKEIWENDIKNSVAAVDLWNEKADYFGSYNLEEVQNDRFVEIIREKNLIDKDAIILDVGCGAGKYCTALADDCFKAIGTDLSPKMIESARRKALEYSKKNVEFRCDDWLKLDIEKEGLLHKFDLVMACMTPAICNYETFKKFIDCGKNAGIFCSGTRRTDSVNDELDKILGIKKTKRNSEDAVLYAFNILWERGYYPNIEYVDQSWDSQENIEKAFKVYVNRFKSKYNINESQETVIRRYLEDISEDGIVYEKINTVKAILYWKNN</sequence>
<evidence type="ECO:0000259" key="1">
    <source>
        <dbReference type="Pfam" id="PF13847"/>
    </source>
</evidence>